<dbReference type="RefSeq" id="WP_379756426.1">
    <property type="nucleotide sequence ID" value="NZ_JBHSYB010000025.1"/>
</dbReference>
<protein>
    <recommendedName>
        <fullName evidence="3">YubB ferredoxin-like domain-containing protein</fullName>
    </recommendedName>
</protein>
<proteinExistence type="predicted"/>
<accession>A0ABW3J0P8</accession>
<name>A0ABW3J0P8_9FLAO</name>
<dbReference type="EMBL" id="JBHTIZ010000013">
    <property type="protein sequence ID" value="MFD0984015.1"/>
    <property type="molecule type" value="Genomic_DNA"/>
</dbReference>
<dbReference type="Proteomes" id="UP001597051">
    <property type="component" value="Unassembled WGS sequence"/>
</dbReference>
<sequence>MALLRNGVFPKDRDEKGLVEIYAKQKDYSSEPLSFTELCTFNTWFERHPEKVCGEQEITTSREFPLTIKGDKTWIMNTIGHALGDFNLILDLPGDWYIDYHDPEYEDFYVHYKCGTYLIQLFTHGVDYNFQIQNGDFLLENINYREIKDANAHALRFMQSHPVADTNVSALEIEALALEYELQLKRL</sequence>
<gene>
    <name evidence="1" type="ORF">ACFQ0S_05935</name>
</gene>
<comment type="caution">
    <text evidence="1">The sequence shown here is derived from an EMBL/GenBank/DDBJ whole genome shotgun (WGS) entry which is preliminary data.</text>
</comment>
<keyword evidence="2" id="KW-1185">Reference proteome</keyword>
<evidence type="ECO:0008006" key="3">
    <source>
        <dbReference type="Google" id="ProtNLM"/>
    </source>
</evidence>
<evidence type="ECO:0000313" key="1">
    <source>
        <dbReference type="EMBL" id="MFD0984015.1"/>
    </source>
</evidence>
<organism evidence="1 2">
    <name type="scientific">Flavobacterium myungsuense</name>
    <dbReference type="NCBI Taxonomy" id="651823"/>
    <lineage>
        <taxon>Bacteria</taxon>
        <taxon>Pseudomonadati</taxon>
        <taxon>Bacteroidota</taxon>
        <taxon>Flavobacteriia</taxon>
        <taxon>Flavobacteriales</taxon>
        <taxon>Flavobacteriaceae</taxon>
        <taxon>Flavobacterium</taxon>
    </lineage>
</organism>
<reference evidence="2" key="1">
    <citation type="journal article" date="2019" name="Int. J. Syst. Evol. Microbiol.">
        <title>The Global Catalogue of Microorganisms (GCM) 10K type strain sequencing project: providing services to taxonomists for standard genome sequencing and annotation.</title>
        <authorList>
            <consortium name="The Broad Institute Genomics Platform"/>
            <consortium name="The Broad Institute Genome Sequencing Center for Infectious Disease"/>
            <person name="Wu L."/>
            <person name="Ma J."/>
        </authorList>
    </citation>
    <scope>NUCLEOTIDE SEQUENCE [LARGE SCALE GENOMIC DNA]</scope>
    <source>
        <strain evidence="2">CECT 7649</strain>
    </source>
</reference>
<evidence type="ECO:0000313" key="2">
    <source>
        <dbReference type="Proteomes" id="UP001597051"/>
    </source>
</evidence>